<protein>
    <recommendedName>
        <fullName evidence="4">glycogen phosphorylase</fullName>
        <ecNumber evidence="4">2.4.1.1</ecNumber>
    </recommendedName>
</protein>
<dbReference type="PROSITE" id="PS00102">
    <property type="entry name" value="PHOSPHORYLASE"/>
    <property type="match status" value="1"/>
</dbReference>
<keyword evidence="7" id="KW-0663">Pyridoxal phosphate</keyword>
<dbReference type="EC" id="2.4.1.1" evidence="4"/>
<organism evidence="10 11">
    <name type="scientific">Anoxynatronum sibiricum</name>
    <dbReference type="NCBI Taxonomy" id="210623"/>
    <lineage>
        <taxon>Bacteria</taxon>
        <taxon>Bacillati</taxon>
        <taxon>Bacillota</taxon>
        <taxon>Clostridia</taxon>
        <taxon>Eubacteriales</taxon>
        <taxon>Clostridiaceae</taxon>
        <taxon>Anoxynatronum</taxon>
    </lineage>
</organism>
<evidence type="ECO:0000256" key="3">
    <source>
        <dbReference type="ARBA" id="ARBA00006047"/>
    </source>
</evidence>
<comment type="cofactor">
    <cofactor evidence="2">
        <name>pyridoxal 5'-phosphate</name>
        <dbReference type="ChEBI" id="CHEBI:597326"/>
    </cofactor>
</comment>
<keyword evidence="5" id="KW-0328">Glycosyltransferase</keyword>
<dbReference type="Gene3D" id="3.40.50.2000">
    <property type="entry name" value="Glycogen Phosphorylase B"/>
    <property type="match status" value="3"/>
</dbReference>
<comment type="function">
    <text evidence="9">Phosphorylase is an important allosteric enzyme in carbohydrate metabolism. Enzymes from different sources differ in their regulatory mechanisms and in their natural substrates. However, all known phosphorylases share catalytic and structural properties.</text>
</comment>
<dbReference type="NCBIfam" id="TIGR02094">
    <property type="entry name" value="more_P_ylases"/>
    <property type="match status" value="2"/>
</dbReference>
<dbReference type="Proteomes" id="UP001407405">
    <property type="component" value="Unassembled WGS sequence"/>
</dbReference>
<reference evidence="10 11" key="1">
    <citation type="submission" date="2024-04" db="EMBL/GenBank/DDBJ databases">
        <title>Genome sequencing and metabolic network reconstruction of aminoacids and betaine degradation by Anoxynatronum sibiricum.</title>
        <authorList>
            <person name="Detkova E.N."/>
            <person name="Boltjanskaja Y.V."/>
            <person name="Mardanov A.V."/>
            <person name="Kevbrin V."/>
        </authorList>
    </citation>
    <scope>NUCLEOTIDE SEQUENCE [LARGE SCALE GENOMIC DNA]</scope>
    <source>
        <strain evidence="10 11">Z-7981</strain>
    </source>
</reference>
<dbReference type="Pfam" id="PF00343">
    <property type="entry name" value="Phosphorylase"/>
    <property type="match status" value="1"/>
</dbReference>
<keyword evidence="6" id="KW-0808">Transferase</keyword>
<dbReference type="InterPro" id="IPR035090">
    <property type="entry name" value="Pyridoxal_P_attach_site"/>
</dbReference>
<dbReference type="SUPFAM" id="SSF53756">
    <property type="entry name" value="UDP-Glycosyltransferase/glycogen phosphorylase"/>
    <property type="match status" value="1"/>
</dbReference>
<evidence type="ECO:0000256" key="6">
    <source>
        <dbReference type="ARBA" id="ARBA00022679"/>
    </source>
</evidence>
<dbReference type="RefSeq" id="WP_343187408.1">
    <property type="nucleotide sequence ID" value="NZ_JBCITM010000029.1"/>
</dbReference>
<dbReference type="InterPro" id="IPR011834">
    <property type="entry name" value="Agluc_phsphrylas"/>
</dbReference>
<proteinExistence type="inferred from homology"/>
<dbReference type="InterPro" id="IPR000811">
    <property type="entry name" value="Glyco_trans_35"/>
</dbReference>
<evidence type="ECO:0000256" key="1">
    <source>
        <dbReference type="ARBA" id="ARBA00001275"/>
    </source>
</evidence>
<comment type="similarity">
    <text evidence="3">Belongs to the glycogen phosphorylase family.</text>
</comment>
<dbReference type="InterPro" id="IPR052182">
    <property type="entry name" value="Glycogen/Maltodextrin_Phosph"/>
</dbReference>
<evidence type="ECO:0000256" key="5">
    <source>
        <dbReference type="ARBA" id="ARBA00022676"/>
    </source>
</evidence>
<keyword evidence="8" id="KW-0119">Carbohydrate metabolism</keyword>
<comment type="catalytic activity">
    <reaction evidence="1">
        <text>[(1-&gt;4)-alpha-D-glucosyl](n) + phosphate = [(1-&gt;4)-alpha-D-glucosyl](n-1) + alpha-D-glucose 1-phosphate</text>
        <dbReference type="Rhea" id="RHEA:41732"/>
        <dbReference type="Rhea" id="RHEA-COMP:9584"/>
        <dbReference type="Rhea" id="RHEA-COMP:9586"/>
        <dbReference type="ChEBI" id="CHEBI:15444"/>
        <dbReference type="ChEBI" id="CHEBI:43474"/>
        <dbReference type="ChEBI" id="CHEBI:58601"/>
        <dbReference type="EC" id="2.4.1.1"/>
    </reaction>
</comment>
<name>A0ABU9VY87_9CLOT</name>
<evidence type="ECO:0000256" key="4">
    <source>
        <dbReference type="ARBA" id="ARBA00012591"/>
    </source>
</evidence>
<evidence type="ECO:0000256" key="8">
    <source>
        <dbReference type="ARBA" id="ARBA00023277"/>
    </source>
</evidence>
<sequence>MMVAIDKPKRHGEPYEKDKYIAYFCMEYGLASHFKIYSGGLGILAGDHLKAAKDAGVPLVGIGIKWQQGYVEQRMTPEGQVVDCYRSLEGSSLEDTGIIVHVTIREDQVPVKVWKTEAFGNVPLYLLDTVVSESPYHWVTRQLYGGTEEERVAQEIVLGVGGLRALQALRIPVMTYHFNEGHAVLAGLALLREKMEMGADFHSAWKNTRQQIVFTTHTPIPAGNESHPLARLRYMSAHQGLTIEQLAEIGGAPFNMTVAGLRLSRRANSVAALHLETTKSMWHSVEGKAPLTNITNGVHVPTWMDERLNRSSLTAAHVKRVHSENRSELFELVKERKGVQLNPQGLVVGFARRAAPYKRSDLIFSQMERIEPLLKQQRLQLIFSGKAHPMDSKGKEILKKLVKVQQQYPQSVVFLEDYDMALGALLTRGCDIWLNNPQRPKEACGTSGMKAAMNGVLNVSILDGWWPEACRHGVNGWAIGDELVPAKETAQDQRDAEALYRVLLEEVVPCFEGQQDRWSEMMVASIMDTREAFSAERMIKAYCREMYHLDQD</sequence>
<keyword evidence="11" id="KW-1185">Reference proteome</keyword>
<evidence type="ECO:0000256" key="9">
    <source>
        <dbReference type="ARBA" id="ARBA00025174"/>
    </source>
</evidence>
<comment type="caution">
    <text evidence="10">The sequence shown here is derived from an EMBL/GenBank/DDBJ whole genome shotgun (WGS) entry which is preliminary data.</text>
</comment>
<dbReference type="EMBL" id="JBCITM010000029">
    <property type="protein sequence ID" value="MEN1762123.1"/>
    <property type="molecule type" value="Genomic_DNA"/>
</dbReference>
<accession>A0ABU9VY87</accession>
<dbReference type="PANTHER" id="PTHR42655">
    <property type="entry name" value="GLYCOGEN PHOSPHORYLASE"/>
    <property type="match status" value="1"/>
</dbReference>
<gene>
    <name evidence="10" type="primary">glgP</name>
    <name evidence="10" type="ORF">AAIG11_16660</name>
</gene>
<evidence type="ECO:0000256" key="7">
    <source>
        <dbReference type="ARBA" id="ARBA00022898"/>
    </source>
</evidence>
<evidence type="ECO:0000313" key="11">
    <source>
        <dbReference type="Proteomes" id="UP001407405"/>
    </source>
</evidence>
<evidence type="ECO:0000313" key="10">
    <source>
        <dbReference type="EMBL" id="MEN1762123.1"/>
    </source>
</evidence>
<evidence type="ECO:0000256" key="2">
    <source>
        <dbReference type="ARBA" id="ARBA00001933"/>
    </source>
</evidence>
<dbReference type="PANTHER" id="PTHR42655:SF1">
    <property type="entry name" value="GLYCOGEN PHOSPHORYLASE"/>
    <property type="match status" value="1"/>
</dbReference>